<evidence type="ECO:0000256" key="6">
    <source>
        <dbReference type="ARBA" id="ARBA00022989"/>
    </source>
</evidence>
<feature type="binding site" evidence="8">
    <location>
        <position position="451"/>
    </location>
    <ligand>
        <name>Na(+)</name>
        <dbReference type="ChEBI" id="CHEBI:29101"/>
        <label>1</label>
    </ligand>
</feature>
<evidence type="ECO:0000256" key="3">
    <source>
        <dbReference type="ARBA" id="ARBA00022448"/>
    </source>
</evidence>
<name>A0A3R7Q609_PENVA</name>
<gene>
    <name evidence="12" type="ORF">C7M84_012315</name>
</gene>
<dbReference type="AlphaFoldDB" id="A0A3R7Q609"/>
<dbReference type="STRING" id="6689.A0A3R7Q609"/>
<comment type="subcellular location">
    <subcellularLocation>
        <location evidence="1">Membrane</location>
        <topology evidence="1">Multi-pass membrane protein</topology>
    </subcellularLocation>
</comment>
<dbReference type="PROSITE" id="PS50267">
    <property type="entry name" value="NA_NEUROTRAN_SYMP_3"/>
    <property type="match status" value="2"/>
</dbReference>
<evidence type="ECO:0000256" key="5">
    <source>
        <dbReference type="ARBA" id="ARBA00022847"/>
    </source>
</evidence>
<keyword evidence="5" id="KW-0769">Symport</keyword>
<reference evidence="12 13" key="2">
    <citation type="submission" date="2019-01" db="EMBL/GenBank/DDBJ databases">
        <title>The decoding of complex shrimp genome reveals the adaptation for benthos swimmer, frequently molting mechanism and breeding impact on genome.</title>
        <authorList>
            <person name="Sun Y."/>
            <person name="Gao Y."/>
            <person name="Yu Y."/>
        </authorList>
    </citation>
    <scope>NUCLEOTIDE SEQUENCE [LARGE SCALE GENOMIC DNA]</scope>
    <source>
        <tissue evidence="12">Muscle</tissue>
    </source>
</reference>
<feature type="transmembrane region" description="Helical" evidence="11">
    <location>
        <begin position="184"/>
        <end position="206"/>
    </location>
</feature>
<comment type="caution">
    <text evidence="12">The sequence shown here is derived from an EMBL/GenBank/DDBJ whole genome shotgun (WGS) entry which is preliminary data.</text>
</comment>
<keyword evidence="13" id="KW-1185">Reference proteome</keyword>
<comment type="similarity">
    <text evidence="2">Belongs to the sodium:neurotransmitter symporter (SNF) (TC 2.A.22) family.</text>
</comment>
<evidence type="ECO:0000256" key="7">
    <source>
        <dbReference type="ARBA" id="ARBA00023136"/>
    </source>
</evidence>
<dbReference type="PANTHER" id="PTHR11616:SF240">
    <property type="entry name" value="BLOATED TUBULES, ISOFORM B-RELATED"/>
    <property type="match status" value="1"/>
</dbReference>
<dbReference type="Pfam" id="PF00209">
    <property type="entry name" value="SNF"/>
    <property type="match status" value="3"/>
</dbReference>
<feature type="disulfide bond" evidence="9">
    <location>
        <begin position="272"/>
        <end position="281"/>
    </location>
</feature>
<evidence type="ECO:0000256" key="10">
    <source>
        <dbReference type="SAM" id="MobiDB-lite"/>
    </source>
</evidence>
<feature type="transmembrane region" description="Helical" evidence="11">
    <location>
        <begin position="369"/>
        <end position="388"/>
    </location>
</feature>
<dbReference type="OrthoDB" id="6354857at2759"/>
<evidence type="ECO:0000256" key="2">
    <source>
        <dbReference type="ARBA" id="ARBA00006459"/>
    </source>
</evidence>
<proteinExistence type="inferred from homology"/>
<evidence type="ECO:0000256" key="11">
    <source>
        <dbReference type="SAM" id="Phobius"/>
    </source>
</evidence>
<keyword evidence="4 11" id="KW-0812">Transmembrane</keyword>
<keyword evidence="7 11" id="KW-0472">Membrane</keyword>
<keyword evidence="3" id="KW-0813">Transport</keyword>
<feature type="region of interest" description="Disordered" evidence="10">
    <location>
        <begin position="96"/>
        <end position="174"/>
    </location>
</feature>
<organism evidence="12 13">
    <name type="scientific">Penaeus vannamei</name>
    <name type="common">Whiteleg shrimp</name>
    <name type="synonym">Litopenaeus vannamei</name>
    <dbReference type="NCBI Taxonomy" id="6689"/>
    <lineage>
        <taxon>Eukaryota</taxon>
        <taxon>Metazoa</taxon>
        <taxon>Ecdysozoa</taxon>
        <taxon>Arthropoda</taxon>
        <taxon>Crustacea</taxon>
        <taxon>Multicrustacea</taxon>
        <taxon>Malacostraca</taxon>
        <taxon>Eumalacostraca</taxon>
        <taxon>Eucarida</taxon>
        <taxon>Decapoda</taxon>
        <taxon>Dendrobranchiata</taxon>
        <taxon>Penaeoidea</taxon>
        <taxon>Penaeidae</taxon>
        <taxon>Penaeus</taxon>
    </lineage>
</organism>
<dbReference type="InterPro" id="IPR000175">
    <property type="entry name" value="Na/ntran_symport"/>
</dbReference>
<protein>
    <submittedName>
        <fullName evidence="12">Putative sodium-and chloride-dependent glycine transporter 1-like isoform X3</fullName>
    </submittedName>
</protein>
<sequence>MGKEDKKDVGSTEALDAEEDRGTWGNQCEFFLSCLGYAVGFGNVWRFPYLCYKNGGGECAGSGSGNGFGLGRRGGGGDENGGGECAGSGSGNGFGLGRRGWGGDENGGGSGSGNGFGLGRRGGEATRTAAGSGSGNGFGLGRRGGEATRTAAGSGSGNGFGLGRRGMGERRRERRRGVAQGNGFALAAFLIPYVIMLLCAGLPLFFMELALGQYVSLGPNILFPKLAPIFSGLGWGMIVVSALVAIYYNLILAWTLFYTFASFTSVLPWGHCDNDFNSIECFTEDAAANCRNQSLLYYNKSCISIDSYCSIGNLSSYNETYCEDLITGEIKKAEGSVPRISASEDYFKNRMLGVTGTTWDDMGGMRWELVGCLALAWIIVGACLAKGVKSSGKVVYFTALFPYAVLLILFIRGVTLEGAYKGVEFYLLRPNISRLGEIEVWNDAATQIFYSLGSSFGGLITLALQQVQE</sequence>
<evidence type="ECO:0000256" key="9">
    <source>
        <dbReference type="PIRSR" id="PIRSR600175-2"/>
    </source>
</evidence>
<evidence type="ECO:0000256" key="8">
    <source>
        <dbReference type="PIRSR" id="PIRSR600175-1"/>
    </source>
</evidence>
<keyword evidence="8" id="KW-0479">Metal-binding</keyword>
<evidence type="ECO:0000313" key="13">
    <source>
        <dbReference type="Proteomes" id="UP000283509"/>
    </source>
</evidence>
<feature type="compositionally biased region" description="Gly residues" evidence="10">
    <location>
        <begin position="96"/>
        <end position="120"/>
    </location>
</feature>
<dbReference type="PANTHER" id="PTHR11616">
    <property type="entry name" value="SODIUM/CHLORIDE DEPENDENT TRANSPORTER"/>
    <property type="match status" value="1"/>
</dbReference>
<reference evidence="12 13" key="1">
    <citation type="submission" date="2018-04" db="EMBL/GenBank/DDBJ databases">
        <authorList>
            <person name="Zhang X."/>
            <person name="Yuan J."/>
            <person name="Li F."/>
            <person name="Xiang J."/>
        </authorList>
    </citation>
    <scope>NUCLEOTIDE SEQUENCE [LARGE SCALE GENOMIC DNA]</scope>
    <source>
        <tissue evidence="12">Muscle</tissue>
    </source>
</reference>
<keyword evidence="6 11" id="KW-1133">Transmembrane helix</keyword>
<dbReference type="GO" id="GO:0046872">
    <property type="term" value="F:metal ion binding"/>
    <property type="evidence" value="ECO:0007669"/>
    <property type="project" value="UniProtKB-KW"/>
</dbReference>
<dbReference type="SUPFAM" id="SSF161070">
    <property type="entry name" value="SNF-like"/>
    <property type="match status" value="2"/>
</dbReference>
<dbReference type="GO" id="GO:0005886">
    <property type="term" value="C:plasma membrane"/>
    <property type="evidence" value="ECO:0007669"/>
    <property type="project" value="TreeGrafter"/>
</dbReference>
<feature type="transmembrane region" description="Helical" evidence="11">
    <location>
        <begin position="226"/>
        <end position="248"/>
    </location>
</feature>
<dbReference type="GO" id="GO:0035725">
    <property type="term" value="P:sodium ion transmembrane transport"/>
    <property type="evidence" value="ECO:0007669"/>
    <property type="project" value="TreeGrafter"/>
</dbReference>
<keyword evidence="9" id="KW-1015">Disulfide bond</keyword>
<feature type="compositionally biased region" description="Gly residues" evidence="10">
    <location>
        <begin position="154"/>
        <end position="165"/>
    </location>
</feature>
<evidence type="ECO:0000256" key="1">
    <source>
        <dbReference type="ARBA" id="ARBA00004141"/>
    </source>
</evidence>
<keyword evidence="8" id="KW-0915">Sodium</keyword>
<dbReference type="InterPro" id="IPR037272">
    <property type="entry name" value="SNS_sf"/>
</dbReference>
<feature type="compositionally biased region" description="Gly residues" evidence="10">
    <location>
        <begin position="132"/>
        <end position="142"/>
    </location>
</feature>
<evidence type="ECO:0000256" key="4">
    <source>
        <dbReference type="ARBA" id="ARBA00022692"/>
    </source>
</evidence>
<dbReference type="PRINTS" id="PR00176">
    <property type="entry name" value="NANEUSMPORT"/>
</dbReference>
<accession>A0A3R7Q609</accession>
<dbReference type="GO" id="GO:0006865">
    <property type="term" value="P:amino acid transport"/>
    <property type="evidence" value="ECO:0007669"/>
    <property type="project" value="TreeGrafter"/>
</dbReference>
<evidence type="ECO:0000313" key="12">
    <source>
        <dbReference type="EMBL" id="ROT69479.1"/>
    </source>
</evidence>
<dbReference type="GO" id="GO:0015293">
    <property type="term" value="F:symporter activity"/>
    <property type="evidence" value="ECO:0007669"/>
    <property type="project" value="UniProtKB-KW"/>
</dbReference>
<dbReference type="Proteomes" id="UP000283509">
    <property type="component" value="Unassembled WGS sequence"/>
</dbReference>
<feature type="transmembrane region" description="Helical" evidence="11">
    <location>
        <begin position="394"/>
        <end position="411"/>
    </location>
</feature>
<dbReference type="EMBL" id="QCYY01002562">
    <property type="protein sequence ID" value="ROT69479.1"/>
    <property type="molecule type" value="Genomic_DNA"/>
</dbReference>